<evidence type="ECO:0000256" key="5">
    <source>
        <dbReference type="ARBA" id="ARBA00023098"/>
    </source>
</evidence>
<dbReference type="InterPro" id="IPR050723">
    <property type="entry name" value="CFA/CMAS"/>
</dbReference>
<dbReference type="CDD" id="cd02440">
    <property type="entry name" value="AdoMet_MTases"/>
    <property type="match status" value="1"/>
</dbReference>
<feature type="active site" evidence="6">
    <location>
        <position position="341"/>
    </location>
</feature>
<gene>
    <name evidence="7" type="ORF">CWI84_03965</name>
</gene>
<dbReference type="GO" id="GO:0008168">
    <property type="term" value="F:methyltransferase activity"/>
    <property type="evidence" value="ECO:0007669"/>
    <property type="project" value="UniProtKB-KW"/>
</dbReference>
<keyword evidence="3" id="KW-0808">Transferase</keyword>
<evidence type="ECO:0000256" key="1">
    <source>
        <dbReference type="ARBA" id="ARBA00010815"/>
    </source>
</evidence>
<dbReference type="NCBIfam" id="NF008686">
    <property type="entry name" value="PRK11705.1"/>
    <property type="match status" value="1"/>
</dbReference>
<reference evidence="7 8" key="1">
    <citation type="journal article" date="2011" name="Front. Microbiol.">
        <title>Genomic signatures of strain selection and enhancement in Bacillus atrophaeus var. globigii, a historical biowarfare simulant.</title>
        <authorList>
            <person name="Gibbons H.S."/>
            <person name="Broomall S.M."/>
            <person name="McNew L.A."/>
            <person name="Daligault H."/>
            <person name="Chapman C."/>
            <person name="Bruce D."/>
            <person name="Karavis M."/>
            <person name="Krepps M."/>
            <person name="McGregor P.A."/>
            <person name="Hong C."/>
            <person name="Park K.H."/>
            <person name="Akmal A."/>
            <person name="Feldman A."/>
            <person name="Lin J.S."/>
            <person name="Chang W.E."/>
            <person name="Higgs B.W."/>
            <person name="Demirev P."/>
            <person name="Lindquist J."/>
            <person name="Liem A."/>
            <person name="Fochler E."/>
            <person name="Read T.D."/>
            <person name="Tapia R."/>
            <person name="Johnson S."/>
            <person name="Bishop-Lilly K.A."/>
            <person name="Detter C."/>
            <person name="Han C."/>
            <person name="Sozhamannan S."/>
            <person name="Rosenzweig C.N."/>
            <person name="Skowronski E.W."/>
        </authorList>
    </citation>
    <scope>NUCLEOTIDE SEQUENCE [LARGE SCALE GENOMIC DNA]</scope>
    <source>
        <strain evidence="7 8">CC-PW-9</strain>
    </source>
</reference>
<keyword evidence="2" id="KW-0489">Methyltransferase</keyword>
<keyword evidence="4" id="KW-0949">S-adenosyl-L-methionine</keyword>
<dbReference type="Gene3D" id="3.40.50.150">
    <property type="entry name" value="Vaccinia Virus protein VP39"/>
    <property type="match status" value="1"/>
</dbReference>
<organism evidence="7 8">
    <name type="scientific">Idiomarina tyrosinivorans</name>
    <dbReference type="NCBI Taxonomy" id="1445662"/>
    <lineage>
        <taxon>Bacteria</taxon>
        <taxon>Pseudomonadati</taxon>
        <taxon>Pseudomonadota</taxon>
        <taxon>Gammaproteobacteria</taxon>
        <taxon>Alteromonadales</taxon>
        <taxon>Idiomarinaceae</taxon>
        <taxon>Idiomarina</taxon>
    </lineage>
</organism>
<dbReference type="PIRSF" id="PIRSF003085">
    <property type="entry name" value="CMAS"/>
    <property type="match status" value="1"/>
</dbReference>
<name>A0A432ZS64_9GAMM</name>
<comment type="caution">
    <text evidence="7">The sequence shown here is derived from an EMBL/GenBank/DDBJ whole genome shotgun (WGS) entry which is preliminary data.</text>
</comment>
<keyword evidence="8" id="KW-1185">Reference proteome</keyword>
<dbReference type="Proteomes" id="UP000287996">
    <property type="component" value="Unassembled WGS sequence"/>
</dbReference>
<keyword evidence="5" id="KW-0443">Lipid metabolism</keyword>
<dbReference type="OrthoDB" id="9782855at2"/>
<dbReference type="Pfam" id="PF02353">
    <property type="entry name" value="CMAS"/>
    <property type="match status" value="1"/>
</dbReference>
<dbReference type="PANTHER" id="PTHR43667:SF1">
    <property type="entry name" value="CYCLOPROPANE-FATTY-ACYL-PHOSPHOLIPID SYNTHASE"/>
    <property type="match status" value="1"/>
</dbReference>
<dbReference type="InterPro" id="IPR003333">
    <property type="entry name" value="CMAS"/>
</dbReference>
<dbReference type="SUPFAM" id="SSF53335">
    <property type="entry name" value="S-adenosyl-L-methionine-dependent methyltransferases"/>
    <property type="match status" value="1"/>
</dbReference>
<accession>A0A432ZS64</accession>
<evidence type="ECO:0000256" key="4">
    <source>
        <dbReference type="ARBA" id="ARBA00022691"/>
    </source>
</evidence>
<proteinExistence type="inferred from homology"/>
<evidence type="ECO:0000256" key="6">
    <source>
        <dbReference type="PIRSR" id="PIRSR003085-1"/>
    </source>
</evidence>
<dbReference type="PANTHER" id="PTHR43667">
    <property type="entry name" value="CYCLOPROPANE-FATTY-ACYL-PHOSPHOLIPID SYNTHASE"/>
    <property type="match status" value="1"/>
</dbReference>
<dbReference type="GO" id="GO:0032259">
    <property type="term" value="P:methylation"/>
    <property type="evidence" value="ECO:0007669"/>
    <property type="project" value="UniProtKB-KW"/>
</dbReference>
<dbReference type="RefSeq" id="WP_126841281.1">
    <property type="nucleotide sequence ID" value="NZ_PIQH01000003.1"/>
</dbReference>
<protein>
    <submittedName>
        <fullName evidence="7">Cyclopropane-fatty-acyl-phospholipid synthase</fullName>
    </submittedName>
</protein>
<evidence type="ECO:0000256" key="3">
    <source>
        <dbReference type="ARBA" id="ARBA00022679"/>
    </source>
</evidence>
<evidence type="ECO:0000313" key="7">
    <source>
        <dbReference type="EMBL" id="RUO80750.1"/>
    </source>
</evidence>
<dbReference type="InterPro" id="IPR029063">
    <property type="entry name" value="SAM-dependent_MTases_sf"/>
</dbReference>
<dbReference type="GO" id="GO:0008610">
    <property type="term" value="P:lipid biosynthetic process"/>
    <property type="evidence" value="ECO:0007669"/>
    <property type="project" value="InterPro"/>
</dbReference>
<sequence>MASSKAFAQELLAEADIKINGERPWDMQVHDERMFDRVLAKGNLGLGEAYMDKQWDCQALDQFFFRLLRARIHDKVQPSRLIFHALKSRLLNLQSRSRSWEVGQHHYDLGNDLYEAMLDRNMVYTCGYWRNSKSLDQAQEAKLELSCQKLGLKPGMRVLDIGCGWGSFMKYAAEHYDVECVGVTVSKEQVELGRKRCQGLPVEFRLQDYRELDEKFDRIISLGMFEHVGHKNYDDYMKVARRCLADDGLFLLHSIGKNTSETSTDPWISKYIFPNGELPSISKIGDAIENRFICEDLHNFGADYDKTLMAWYDNVQQAWDSLASQYDERFQRMWNYYLQSCAGAFRARDIQLWQWVLSPQGQLDGYQRPVL</sequence>
<evidence type="ECO:0000313" key="8">
    <source>
        <dbReference type="Proteomes" id="UP000287996"/>
    </source>
</evidence>
<evidence type="ECO:0000256" key="2">
    <source>
        <dbReference type="ARBA" id="ARBA00022603"/>
    </source>
</evidence>
<dbReference type="EMBL" id="PIQH01000003">
    <property type="protein sequence ID" value="RUO80750.1"/>
    <property type="molecule type" value="Genomic_DNA"/>
</dbReference>
<comment type="similarity">
    <text evidence="1">Belongs to the CFA/CMAS family.</text>
</comment>
<dbReference type="AlphaFoldDB" id="A0A432ZS64"/>